<keyword evidence="10" id="KW-0406">Ion transport</keyword>
<evidence type="ECO:0000256" key="5">
    <source>
        <dbReference type="ARBA" id="ARBA00022475"/>
    </source>
</evidence>
<dbReference type="STRING" id="1629334.Cva_01026"/>
<dbReference type="GO" id="GO:0055085">
    <property type="term" value="P:transmembrane transport"/>
    <property type="evidence" value="ECO:0007669"/>
    <property type="project" value="InterPro"/>
</dbReference>
<dbReference type="Pfam" id="PF00950">
    <property type="entry name" value="ABC-3"/>
    <property type="match status" value="1"/>
</dbReference>
<feature type="transmembrane region" description="Helical" evidence="14">
    <location>
        <begin position="240"/>
        <end position="260"/>
    </location>
</feature>
<comment type="subcellular location">
    <subcellularLocation>
        <location evidence="2 13">Cell membrane</location>
        <topology evidence="2 13">Multi-pass membrane protein</topology>
    </subcellularLocation>
</comment>
<proteinExistence type="inferred from homology"/>
<evidence type="ECO:0000256" key="10">
    <source>
        <dbReference type="ARBA" id="ARBA00023065"/>
    </source>
</evidence>
<dbReference type="PANTHER" id="PTHR30477:SF23">
    <property type="entry name" value="HIGH-AFFINITY ZINC UPTAKE SYSTEM MEMBRANE PROTEIN ZNUB"/>
    <property type="match status" value="1"/>
</dbReference>
<feature type="transmembrane region" description="Helical" evidence="14">
    <location>
        <begin position="41"/>
        <end position="74"/>
    </location>
</feature>
<keyword evidence="16" id="KW-1185">Reference proteome</keyword>
<comment type="similarity">
    <text evidence="3 13">Belongs to the ABC-3 integral membrane protein family.</text>
</comment>
<dbReference type="Gene3D" id="1.10.3470.10">
    <property type="entry name" value="ABC transporter involved in vitamin B12 uptake, BtuC"/>
    <property type="match status" value="1"/>
</dbReference>
<keyword evidence="7" id="KW-0862">Zinc</keyword>
<keyword evidence="4 13" id="KW-0813">Transport</keyword>
<protein>
    <recommendedName>
        <fullName evidence="12">High-affinity zinc uptake system membrane protein ZnuB</fullName>
    </recommendedName>
</protein>
<accession>A0A0K8MDT1</accession>
<evidence type="ECO:0000256" key="6">
    <source>
        <dbReference type="ARBA" id="ARBA00022692"/>
    </source>
</evidence>
<feature type="transmembrane region" description="Helical" evidence="14">
    <location>
        <begin position="128"/>
        <end position="150"/>
    </location>
</feature>
<keyword evidence="8" id="KW-0864">Zinc transport</keyword>
<feature type="transmembrane region" description="Helical" evidence="14">
    <location>
        <begin position="86"/>
        <end position="108"/>
    </location>
</feature>
<dbReference type="EMBL" id="BBVC01000052">
    <property type="protein sequence ID" value="GAO98373.1"/>
    <property type="molecule type" value="Genomic_DNA"/>
</dbReference>
<gene>
    <name evidence="15" type="primary">znuB</name>
    <name evidence="15" type="ORF">Cva_01026</name>
</gene>
<dbReference type="InterPro" id="IPR001626">
    <property type="entry name" value="ABC_TroCD"/>
</dbReference>
<dbReference type="GO" id="GO:0010043">
    <property type="term" value="P:response to zinc ion"/>
    <property type="evidence" value="ECO:0007669"/>
    <property type="project" value="TreeGrafter"/>
</dbReference>
<keyword evidence="11 14" id="KW-0472">Membrane</keyword>
<dbReference type="AlphaFoldDB" id="A0A0K8MDT1"/>
<dbReference type="Proteomes" id="UP000036771">
    <property type="component" value="Unassembled WGS sequence"/>
</dbReference>
<evidence type="ECO:0000313" key="15">
    <source>
        <dbReference type="EMBL" id="GAO98373.1"/>
    </source>
</evidence>
<name>A0A0K8MDT1_9PROT</name>
<feature type="transmembrane region" description="Helical" evidence="14">
    <location>
        <begin position="6"/>
        <end position="29"/>
    </location>
</feature>
<feature type="transmembrane region" description="Helical" evidence="14">
    <location>
        <begin position="215"/>
        <end position="234"/>
    </location>
</feature>
<dbReference type="OrthoDB" id="9783937at2"/>
<reference evidence="15 16" key="1">
    <citation type="submission" date="2015-03" db="EMBL/GenBank/DDBJ databases">
        <title>Caedibacter varicaedens, whole genome shotgun sequence.</title>
        <authorList>
            <person name="Suzuki H."/>
            <person name="Dapper A.L."/>
            <person name="Gibson A.K."/>
            <person name="Jackson C."/>
            <person name="Lee H."/>
            <person name="Pejaver V.R."/>
            <person name="Doak T."/>
            <person name="Lynch M."/>
        </authorList>
    </citation>
    <scope>NUCLEOTIDE SEQUENCE [LARGE SCALE GENOMIC DNA]</scope>
</reference>
<evidence type="ECO:0000313" key="16">
    <source>
        <dbReference type="Proteomes" id="UP000036771"/>
    </source>
</evidence>
<comment type="function">
    <text evidence="1">Involved in the high-affinity zinc uptake transport system.</text>
</comment>
<evidence type="ECO:0000256" key="14">
    <source>
        <dbReference type="SAM" id="Phobius"/>
    </source>
</evidence>
<evidence type="ECO:0000256" key="13">
    <source>
        <dbReference type="RuleBase" id="RU003943"/>
    </source>
</evidence>
<dbReference type="GO" id="GO:0006829">
    <property type="term" value="P:zinc ion transport"/>
    <property type="evidence" value="ECO:0007669"/>
    <property type="project" value="UniProtKB-KW"/>
</dbReference>
<keyword evidence="5" id="KW-1003">Cell membrane</keyword>
<sequence>MFEDFMGRAFLAGMGFALMAGPMGCFVVWRRMAFFGDTLAHASLCGIALGILAGIDSFLAILVVSLMVSFFLATTKSNPSFSSDSLLAISSQGALALGILCISLIKGVRLDLNAYFFGDILSVTLDELWIILGGGIVILVCMCRFWQAFLSMTVAEDLAAVEGVPVTRLYFLYMILLALFVALSIKIVGVLLITALLILPASIARVFSKSPEQMGVFSSLIGMGIVGLGLMTSSQFDVPAAPAIVLMGLCLFILMHALTIKRKNP</sequence>
<dbReference type="SUPFAM" id="SSF81345">
    <property type="entry name" value="ABC transporter involved in vitamin B12 uptake, BtuC"/>
    <property type="match status" value="1"/>
</dbReference>
<evidence type="ECO:0000256" key="4">
    <source>
        <dbReference type="ARBA" id="ARBA00022448"/>
    </source>
</evidence>
<feature type="transmembrane region" description="Helical" evidence="14">
    <location>
        <begin position="170"/>
        <end position="203"/>
    </location>
</feature>
<dbReference type="CDD" id="cd06550">
    <property type="entry name" value="TM_ABC_iron-siderophores_like"/>
    <property type="match status" value="1"/>
</dbReference>
<evidence type="ECO:0000256" key="11">
    <source>
        <dbReference type="ARBA" id="ARBA00023136"/>
    </source>
</evidence>
<evidence type="ECO:0000256" key="9">
    <source>
        <dbReference type="ARBA" id="ARBA00022989"/>
    </source>
</evidence>
<keyword evidence="6 13" id="KW-0812">Transmembrane</keyword>
<comment type="caution">
    <text evidence="15">The sequence shown here is derived from an EMBL/GenBank/DDBJ whole genome shotgun (WGS) entry which is preliminary data.</text>
</comment>
<keyword evidence="9 14" id="KW-1133">Transmembrane helix</keyword>
<evidence type="ECO:0000256" key="2">
    <source>
        <dbReference type="ARBA" id="ARBA00004651"/>
    </source>
</evidence>
<dbReference type="PANTHER" id="PTHR30477">
    <property type="entry name" value="ABC-TRANSPORTER METAL-BINDING PROTEIN"/>
    <property type="match status" value="1"/>
</dbReference>
<evidence type="ECO:0000256" key="7">
    <source>
        <dbReference type="ARBA" id="ARBA00022833"/>
    </source>
</evidence>
<evidence type="ECO:0000256" key="3">
    <source>
        <dbReference type="ARBA" id="ARBA00008034"/>
    </source>
</evidence>
<dbReference type="InterPro" id="IPR037294">
    <property type="entry name" value="ABC_BtuC-like"/>
</dbReference>
<organism evidence="15 16">
    <name type="scientific">Caedimonas varicaedens</name>
    <dbReference type="NCBI Taxonomy" id="1629334"/>
    <lineage>
        <taxon>Bacteria</taxon>
        <taxon>Pseudomonadati</taxon>
        <taxon>Pseudomonadota</taxon>
        <taxon>Alphaproteobacteria</taxon>
        <taxon>Holosporales</taxon>
        <taxon>Caedimonadaceae</taxon>
        <taxon>Caedimonas</taxon>
    </lineage>
</organism>
<evidence type="ECO:0000256" key="1">
    <source>
        <dbReference type="ARBA" id="ARBA00002313"/>
    </source>
</evidence>
<evidence type="ECO:0000256" key="8">
    <source>
        <dbReference type="ARBA" id="ARBA00022906"/>
    </source>
</evidence>
<evidence type="ECO:0000256" key="12">
    <source>
        <dbReference type="ARBA" id="ARBA00040080"/>
    </source>
</evidence>
<dbReference type="GO" id="GO:0043190">
    <property type="term" value="C:ATP-binding cassette (ABC) transporter complex"/>
    <property type="evidence" value="ECO:0007669"/>
    <property type="project" value="InterPro"/>
</dbReference>